<evidence type="ECO:0000313" key="2">
    <source>
        <dbReference type="Proteomes" id="UP001054889"/>
    </source>
</evidence>
<dbReference type="Proteomes" id="UP001054889">
    <property type="component" value="Unassembled WGS sequence"/>
</dbReference>
<dbReference type="Pfam" id="PF04578">
    <property type="entry name" value="DUF594"/>
    <property type="match status" value="1"/>
</dbReference>
<evidence type="ECO:0000313" key="1">
    <source>
        <dbReference type="EMBL" id="GJN04576.1"/>
    </source>
</evidence>
<comment type="caution">
    <text evidence="1">The sequence shown here is derived from an EMBL/GenBank/DDBJ whole genome shotgun (WGS) entry which is preliminary data.</text>
</comment>
<proteinExistence type="predicted"/>
<dbReference type="PANTHER" id="PTHR31325">
    <property type="entry name" value="OS01G0798800 PROTEIN-RELATED"/>
    <property type="match status" value="1"/>
</dbReference>
<sequence length="136" mass="15329">MSNYMAYLLLANPERLMPGARSRISRLSPMSSLETCLTRRNKCESENGEKDEDKTWSVIQGVWVEMLCLAGRCRGYLHAMSLGTGSEYLSYVWLLREYMGMETLAQRIQRTELQDEGDLGVAAPKSTPPFIGVENA</sequence>
<keyword evidence="2" id="KW-1185">Reference proteome</keyword>
<organism evidence="1 2">
    <name type="scientific">Eleusine coracana subsp. coracana</name>
    <dbReference type="NCBI Taxonomy" id="191504"/>
    <lineage>
        <taxon>Eukaryota</taxon>
        <taxon>Viridiplantae</taxon>
        <taxon>Streptophyta</taxon>
        <taxon>Embryophyta</taxon>
        <taxon>Tracheophyta</taxon>
        <taxon>Spermatophyta</taxon>
        <taxon>Magnoliopsida</taxon>
        <taxon>Liliopsida</taxon>
        <taxon>Poales</taxon>
        <taxon>Poaceae</taxon>
        <taxon>PACMAD clade</taxon>
        <taxon>Chloridoideae</taxon>
        <taxon>Cynodonteae</taxon>
        <taxon>Eleusininae</taxon>
        <taxon>Eleusine</taxon>
    </lineage>
</organism>
<dbReference type="AlphaFoldDB" id="A0AAV5D2D4"/>
<accession>A0AAV5D2D4</accession>
<reference evidence="1" key="2">
    <citation type="submission" date="2021-12" db="EMBL/GenBank/DDBJ databases">
        <title>Resequencing data analysis of finger millet.</title>
        <authorList>
            <person name="Hatakeyama M."/>
            <person name="Aluri S."/>
            <person name="Balachadran M.T."/>
            <person name="Sivarajan S.R."/>
            <person name="Poveda L."/>
            <person name="Shimizu-Inatsugi R."/>
            <person name="Schlapbach R."/>
            <person name="Sreeman S.M."/>
            <person name="Shimizu K.K."/>
        </authorList>
    </citation>
    <scope>NUCLEOTIDE SEQUENCE</scope>
</reference>
<gene>
    <name evidence="1" type="primary">ga22138</name>
    <name evidence="1" type="ORF">PR202_ga22138</name>
</gene>
<name>A0AAV5D2D4_ELECO</name>
<protein>
    <submittedName>
        <fullName evidence="1">Uncharacterized protein</fullName>
    </submittedName>
</protein>
<dbReference type="EMBL" id="BQKI01000011">
    <property type="protein sequence ID" value="GJN04576.1"/>
    <property type="molecule type" value="Genomic_DNA"/>
</dbReference>
<reference evidence="1" key="1">
    <citation type="journal article" date="2018" name="DNA Res.">
        <title>Multiple hybrid de novo genome assembly of finger millet, an orphan allotetraploid crop.</title>
        <authorList>
            <person name="Hatakeyama M."/>
            <person name="Aluri S."/>
            <person name="Balachadran M.T."/>
            <person name="Sivarajan S.R."/>
            <person name="Patrignani A."/>
            <person name="Gruter S."/>
            <person name="Poveda L."/>
            <person name="Shimizu-Inatsugi R."/>
            <person name="Baeten J."/>
            <person name="Francoijs K.J."/>
            <person name="Nataraja K.N."/>
            <person name="Reddy Y.A.N."/>
            <person name="Phadnis S."/>
            <person name="Ravikumar R.L."/>
            <person name="Schlapbach R."/>
            <person name="Sreeman S.M."/>
            <person name="Shimizu K.K."/>
        </authorList>
    </citation>
    <scope>NUCLEOTIDE SEQUENCE</scope>
</reference>
<dbReference type="InterPro" id="IPR007658">
    <property type="entry name" value="DUF594"/>
</dbReference>